<organism evidence="3 4">
    <name type="scientific">Arthrobacter horti</name>
    <dbReference type="NCBI Taxonomy" id="3068273"/>
    <lineage>
        <taxon>Bacteria</taxon>
        <taxon>Bacillati</taxon>
        <taxon>Actinomycetota</taxon>
        <taxon>Actinomycetes</taxon>
        <taxon>Micrococcales</taxon>
        <taxon>Micrococcaceae</taxon>
        <taxon>Arthrobacter</taxon>
    </lineage>
</organism>
<keyword evidence="4" id="KW-1185">Reference proteome</keyword>
<keyword evidence="2" id="KW-0732">Signal</keyword>
<dbReference type="Proteomes" id="UP001232725">
    <property type="component" value="Unassembled WGS sequence"/>
</dbReference>
<reference evidence="3 4" key="1">
    <citation type="submission" date="2023-08" db="EMBL/GenBank/DDBJ databases">
        <title>Arthrobacter horti sp. nov., isolated from forest soil.</title>
        <authorList>
            <person name="Park M."/>
        </authorList>
    </citation>
    <scope>NUCLEOTIDE SEQUENCE [LARGE SCALE GENOMIC DNA]</scope>
    <source>
        <strain evidence="3 4">YJM1</strain>
    </source>
</reference>
<evidence type="ECO:0000256" key="2">
    <source>
        <dbReference type="SAM" id="SignalP"/>
    </source>
</evidence>
<evidence type="ECO:0000256" key="1">
    <source>
        <dbReference type="SAM" id="MobiDB-lite"/>
    </source>
</evidence>
<comment type="caution">
    <text evidence="3">The sequence shown here is derived from an EMBL/GenBank/DDBJ whole genome shotgun (WGS) entry which is preliminary data.</text>
</comment>
<evidence type="ECO:0000313" key="3">
    <source>
        <dbReference type="EMBL" id="MDP5227827.1"/>
    </source>
</evidence>
<accession>A0ABT9IR47</accession>
<feature type="compositionally biased region" description="Low complexity" evidence="1">
    <location>
        <begin position="45"/>
        <end position="77"/>
    </location>
</feature>
<evidence type="ECO:0008006" key="5">
    <source>
        <dbReference type="Google" id="ProtNLM"/>
    </source>
</evidence>
<name>A0ABT9IR47_9MICC</name>
<feature type="signal peptide" evidence="2">
    <location>
        <begin position="1"/>
        <end position="26"/>
    </location>
</feature>
<dbReference type="PROSITE" id="PS51257">
    <property type="entry name" value="PROKAR_LIPOPROTEIN"/>
    <property type="match status" value="1"/>
</dbReference>
<sequence length="247" mass="25248">MSSFTSRTRLAGTVALAAALVLGASACSITVESKGGGNPTTAGGSAPQTAAGTPSASATSARTQSSSGSAQAPAGGPTVDQMTPAGTSLALGKPASILVTNGKPDKDYYDRQLFEVKVTSIEKGSYADLASLDKDGKYKGYTPFYIHSEVTLKDAVKPVKYVSWNDTGFRSLLAGGARADSLIIFGGFDKCPSASSFKALGDTRQACSVALAPAGTAVAQVTYTGYSSNYPTSDLNPYTDKPIVWGN</sequence>
<evidence type="ECO:0000313" key="4">
    <source>
        <dbReference type="Proteomes" id="UP001232725"/>
    </source>
</evidence>
<gene>
    <name evidence="3" type="ORF">Q9R02_11735</name>
</gene>
<dbReference type="RefSeq" id="WP_305996880.1">
    <property type="nucleotide sequence ID" value="NZ_JAVALS010000008.1"/>
</dbReference>
<proteinExistence type="predicted"/>
<dbReference type="EMBL" id="JAVALS010000008">
    <property type="protein sequence ID" value="MDP5227827.1"/>
    <property type="molecule type" value="Genomic_DNA"/>
</dbReference>
<feature type="chain" id="PRO_5045055478" description="Lipoprotein" evidence="2">
    <location>
        <begin position="27"/>
        <end position="247"/>
    </location>
</feature>
<protein>
    <recommendedName>
        <fullName evidence="5">Lipoprotein</fullName>
    </recommendedName>
</protein>
<feature type="region of interest" description="Disordered" evidence="1">
    <location>
        <begin position="33"/>
        <end position="86"/>
    </location>
</feature>